<dbReference type="Pfam" id="PF01882">
    <property type="entry name" value="DUF58"/>
    <property type="match status" value="1"/>
</dbReference>
<sequence length="372" mass="41799">MEIILIIIGAALLYWLQNRIYKKYWDRGLRVDLRFGEAACVEGGKNQLVEVITNQKWLPLPVVRVRFKSGKHLRFPGRENVSTSDGTYKNDIFSTMSYQRITRTIEFDCLRRGLYTIDTVNLVSYNLFMSSPIVRDVPCGASFLAYPKGVDVSRLRAPFNKMMGNILTKRFSMEDPFEFRAIREYSKTDPMKNINWKASAKTGALKVNVHNYTNRQEVYLLLNFQSDTTFVDESLCEEAIRIAVSLSDMFVQNGVPVGLVSNGTDAVSHERCQVDCGSGQSHVTTIKTALARIAYDGDVADFANLIGNLDAKAGNDTVFILLSSSVSKQLQAAYAQLCKERDGCLWIVPYKAGAKTLPEPNPAYDIHGWEVV</sequence>
<dbReference type="AlphaFoldDB" id="A0A9D1NIZ8"/>
<proteinExistence type="predicted"/>
<accession>A0A9D1NIZ8</accession>
<dbReference type="Proteomes" id="UP000886743">
    <property type="component" value="Unassembled WGS sequence"/>
</dbReference>
<dbReference type="PANTHER" id="PTHR34351">
    <property type="entry name" value="SLR1927 PROTEIN-RELATED"/>
    <property type="match status" value="1"/>
</dbReference>
<dbReference type="EMBL" id="DVOF01000209">
    <property type="protein sequence ID" value="HIV03318.1"/>
    <property type="molecule type" value="Genomic_DNA"/>
</dbReference>
<protein>
    <submittedName>
        <fullName evidence="2">DUF58 domain-containing protein</fullName>
    </submittedName>
</protein>
<dbReference type="PANTHER" id="PTHR34351:SF2">
    <property type="entry name" value="DUF58 DOMAIN-CONTAINING PROTEIN"/>
    <property type="match status" value="1"/>
</dbReference>
<evidence type="ECO:0000313" key="3">
    <source>
        <dbReference type="Proteomes" id="UP000886743"/>
    </source>
</evidence>
<organism evidence="2 3">
    <name type="scientific">Candidatus Aphodoplasma excrementigallinarum</name>
    <dbReference type="NCBI Taxonomy" id="2840673"/>
    <lineage>
        <taxon>Bacteria</taxon>
        <taxon>Bacillati</taxon>
        <taxon>Bacillota</taxon>
        <taxon>Clostridia</taxon>
        <taxon>Eubacteriales</taxon>
        <taxon>Candidatus Aphodoplasma</taxon>
    </lineage>
</organism>
<evidence type="ECO:0000313" key="2">
    <source>
        <dbReference type="EMBL" id="HIV03318.1"/>
    </source>
</evidence>
<evidence type="ECO:0000259" key="1">
    <source>
        <dbReference type="Pfam" id="PF01882"/>
    </source>
</evidence>
<gene>
    <name evidence="2" type="ORF">IAC74_07055</name>
</gene>
<feature type="domain" description="DUF58" evidence="1">
    <location>
        <begin position="182"/>
        <end position="336"/>
    </location>
</feature>
<reference evidence="2" key="1">
    <citation type="submission" date="2020-10" db="EMBL/GenBank/DDBJ databases">
        <authorList>
            <person name="Gilroy R."/>
        </authorList>
    </citation>
    <scope>NUCLEOTIDE SEQUENCE</scope>
    <source>
        <strain evidence="2">4920</strain>
    </source>
</reference>
<comment type="caution">
    <text evidence="2">The sequence shown here is derived from an EMBL/GenBank/DDBJ whole genome shotgun (WGS) entry which is preliminary data.</text>
</comment>
<name>A0A9D1NIZ8_9FIRM</name>
<reference evidence="2" key="2">
    <citation type="journal article" date="2021" name="PeerJ">
        <title>Extensive microbial diversity within the chicken gut microbiome revealed by metagenomics and culture.</title>
        <authorList>
            <person name="Gilroy R."/>
            <person name="Ravi A."/>
            <person name="Getino M."/>
            <person name="Pursley I."/>
            <person name="Horton D.L."/>
            <person name="Alikhan N.F."/>
            <person name="Baker D."/>
            <person name="Gharbi K."/>
            <person name="Hall N."/>
            <person name="Watson M."/>
            <person name="Adriaenssens E.M."/>
            <person name="Foster-Nyarko E."/>
            <person name="Jarju S."/>
            <person name="Secka A."/>
            <person name="Antonio M."/>
            <person name="Oren A."/>
            <person name="Chaudhuri R.R."/>
            <person name="La Ragione R."/>
            <person name="Hildebrand F."/>
            <person name="Pallen M.J."/>
        </authorList>
    </citation>
    <scope>NUCLEOTIDE SEQUENCE</scope>
    <source>
        <strain evidence="2">4920</strain>
    </source>
</reference>
<dbReference type="InterPro" id="IPR002881">
    <property type="entry name" value="DUF58"/>
</dbReference>